<proteinExistence type="predicted"/>
<protein>
    <submittedName>
        <fullName evidence="1">Uncharacterized protein</fullName>
    </submittedName>
</protein>
<reference evidence="1" key="1">
    <citation type="submission" date="2022-10" db="EMBL/GenBank/DDBJ databases">
        <title>Determination and structural analysis of whole genome sequence of Sarocladium strictum F4-1.</title>
        <authorList>
            <person name="Hu L."/>
            <person name="Jiang Y."/>
        </authorList>
    </citation>
    <scope>NUCLEOTIDE SEQUENCE</scope>
    <source>
        <strain evidence="1">F4-1</strain>
    </source>
</reference>
<dbReference type="AlphaFoldDB" id="A0AA39GIH8"/>
<sequence>MLLYSVALPCLPDLVHLYKSSCFPPPFPHPSSCLSDYSHCLSIKSCTHIRIHYSIRNTRKALWNIQPFLFPRAASTQPSTHSPASVARRRRFLFTDSSIPVFIQFQSSVPGASATCAFDHLRERHFVQPTFQLYTRPSIGDDIFSRLSSRAGADINSPQARPALPTSLLSYYNSDITGNTRNSVAPRQSLRLSFTIPLHRPP</sequence>
<accession>A0AA39GIH8</accession>
<gene>
    <name evidence="1" type="ORF">NLU13_4242</name>
</gene>
<evidence type="ECO:0000313" key="2">
    <source>
        <dbReference type="Proteomes" id="UP001175261"/>
    </source>
</evidence>
<keyword evidence="2" id="KW-1185">Reference proteome</keyword>
<name>A0AA39GIH8_SARSR</name>
<dbReference type="EMBL" id="JAPDFR010000003">
    <property type="protein sequence ID" value="KAK0387998.1"/>
    <property type="molecule type" value="Genomic_DNA"/>
</dbReference>
<organism evidence="1 2">
    <name type="scientific">Sarocladium strictum</name>
    <name type="common">Black bundle disease fungus</name>
    <name type="synonym">Acremonium strictum</name>
    <dbReference type="NCBI Taxonomy" id="5046"/>
    <lineage>
        <taxon>Eukaryota</taxon>
        <taxon>Fungi</taxon>
        <taxon>Dikarya</taxon>
        <taxon>Ascomycota</taxon>
        <taxon>Pezizomycotina</taxon>
        <taxon>Sordariomycetes</taxon>
        <taxon>Hypocreomycetidae</taxon>
        <taxon>Hypocreales</taxon>
        <taxon>Sarocladiaceae</taxon>
        <taxon>Sarocladium</taxon>
    </lineage>
</organism>
<dbReference type="Proteomes" id="UP001175261">
    <property type="component" value="Unassembled WGS sequence"/>
</dbReference>
<comment type="caution">
    <text evidence="1">The sequence shown here is derived from an EMBL/GenBank/DDBJ whole genome shotgun (WGS) entry which is preliminary data.</text>
</comment>
<evidence type="ECO:0000313" key="1">
    <source>
        <dbReference type="EMBL" id="KAK0387998.1"/>
    </source>
</evidence>